<keyword evidence="7" id="KW-0520">NAD</keyword>
<dbReference type="Pfam" id="PF07992">
    <property type="entry name" value="Pyr_redox_2"/>
    <property type="match status" value="1"/>
</dbReference>
<dbReference type="InterPro" id="IPR036188">
    <property type="entry name" value="FAD/NAD-bd_sf"/>
</dbReference>
<keyword evidence="3" id="KW-0285">Flavoprotein</keyword>
<evidence type="ECO:0000313" key="12">
    <source>
        <dbReference type="EMBL" id="MDA3614797.1"/>
    </source>
</evidence>
<protein>
    <recommendedName>
        <fullName evidence="2">NADH:ubiquinone reductase (non-electrogenic)</fullName>
        <ecNumber evidence="2">1.6.5.9</ecNumber>
    </recommendedName>
</protein>
<dbReference type="InterPro" id="IPR054585">
    <property type="entry name" value="NDH2-like_C"/>
</dbReference>
<comment type="similarity">
    <text evidence="1">Belongs to the NADH dehydrogenase family.</text>
</comment>
<dbReference type="InterPro" id="IPR045024">
    <property type="entry name" value="NDH-2"/>
</dbReference>
<dbReference type="SUPFAM" id="SSF51905">
    <property type="entry name" value="FAD/NAD(P)-binding domain"/>
    <property type="match status" value="1"/>
</dbReference>
<keyword evidence="9" id="KW-0812">Transmembrane</keyword>
<dbReference type="EC" id="1.6.5.9" evidence="2"/>
<evidence type="ECO:0000256" key="1">
    <source>
        <dbReference type="ARBA" id="ARBA00005272"/>
    </source>
</evidence>
<name>A0ABT4UIY8_9BACT</name>
<gene>
    <name evidence="12" type="ORF">O3P16_08250</name>
</gene>
<evidence type="ECO:0000256" key="3">
    <source>
        <dbReference type="ARBA" id="ARBA00022630"/>
    </source>
</evidence>
<keyword evidence="6" id="KW-0560">Oxidoreductase</keyword>
<organism evidence="12 13">
    <name type="scientific">Polluticaenibacter yanchengensis</name>
    <dbReference type="NCBI Taxonomy" id="3014562"/>
    <lineage>
        <taxon>Bacteria</taxon>
        <taxon>Pseudomonadati</taxon>
        <taxon>Bacteroidota</taxon>
        <taxon>Chitinophagia</taxon>
        <taxon>Chitinophagales</taxon>
        <taxon>Chitinophagaceae</taxon>
        <taxon>Polluticaenibacter</taxon>
    </lineage>
</organism>
<dbReference type="RefSeq" id="WP_407031121.1">
    <property type="nucleotide sequence ID" value="NZ_JAQGEF010000007.1"/>
</dbReference>
<dbReference type="InterPro" id="IPR023753">
    <property type="entry name" value="FAD/NAD-binding_dom"/>
</dbReference>
<dbReference type="PANTHER" id="PTHR43706">
    <property type="entry name" value="NADH DEHYDROGENASE"/>
    <property type="match status" value="1"/>
</dbReference>
<evidence type="ECO:0000256" key="7">
    <source>
        <dbReference type="ARBA" id="ARBA00023027"/>
    </source>
</evidence>
<keyword evidence="4" id="KW-0274">FAD</keyword>
<evidence type="ECO:0000256" key="4">
    <source>
        <dbReference type="ARBA" id="ARBA00022827"/>
    </source>
</evidence>
<reference evidence="12 13" key="1">
    <citation type="submission" date="2022-12" db="EMBL/GenBank/DDBJ databases">
        <title>Chitinophagaceae gen. sp. nov., a new member of the family Chitinophagaceae, isolated from soil in a chemical factory.</title>
        <authorList>
            <person name="Ke Z."/>
        </authorList>
    </citation>
    <scope>NUCLEOTIDE SEQUENCE [LARGE SCALE GENOMIC DNA]</scope>
    <source>
        <strain evidence="12 13">LY-5</strain>
    </source>
</reference>
<evidence type="ECO:0000256" key="2">
    <source>
        <dbReference type="ARBA" id="ARBA00012637"/>
    </source>
</evidence>
<evidence type="ECO:0000259" key="11">
    <source>
        <dbReference type="Pfam" id="PF22366"/>
    </source>
</evidence>
<dbReference type="EMBL" id="JAQGEF010000007">
    <property type="protein sequence ID" value="MDA3614797.1"/>
    <property type="molecule type" value="Genomic_DNA"/>
</dbReference>
<accession>A0ABT4UIY8</accession>
<sequence>MKIIIAGAGFAGLALARALNNKPGFEVLVIDKNNYHQFQPLFYQVATGSIDVSNISFPLRKVFHKSNNVRVRVANINNVDTGRKVVNTNIGAFEYDTLVIATGANTNYFGNETLKSHCVPMKSSVEAIGLRNRLINNFEKMLQAKTPEEMERLQTIVVVGGGATGVELSGAIAEMRKNVLPKDYPELDFSKMKIILLEGAGKTLGAMSEKSSKHSLEYLTKLGVNVELNTIVKDYDGKTITLTNGNTIDSELVIWAAGISGNLIEGIDKDLIVRGNRIKVNRYNQVEGVDGVFVLGDIAYMETEKYPRGHPQVANVALSQAKLLAKNFISGKGHSFAEQFEYKDKGSMATVGKRMAVVDFPGDKGHFKGWIAWLIWMGLHLFLLVGVKNRIQVFVNWIYKYFTSDQNLRLMFREYTIKENK</sequence>
<dbReference type="Proteomes" id="UP001210231">
    <property type="component" value="Unassembled WGS sequence"/>
</dbReference>
<feature type="transmembrane region" description="Helical" evidence="9">
    <location>
        <begin position="370"/>
        <end position="387"/>
    </location>
</feature>
<keyword evidence="13" id="KW-1185">Reference proteome</keyword>
<evidence type="ECO:0000256" key="5">
    <source>
        <dbReference type="ARBA" id="ARBA00022946"/>
    </source>
</evidence>
<comment type="caution">
    <text evidence="12">The sequence shown here is derived from an EMBL/GenBank/DDBJ whole genome shotgun (WGS) entry which is preliminary data.</text>
</comment>
<evidence type="ECO:0000313" key="13">
    <source>
        <dbReference type="Proteomes" id="UP001210231"/>
    </source>
</evidence>
<dbReference type="Gene3D" id="3.50.50.100">
    <property type="match status" value="1"/>
</dbReference>
<dbReference type="PANTHER" id="PTHR43706:SF47">
    <property type="entry name" value="EXTERNAL NADH-UBIQUINONE OXIDOREDUCTASE 1, MITOCHONDRIAL-RELATED"/>
    <property type="match status" value="1"/>
</dbReference>
<evidence type="ECO:0000256" key="6">
    <source>
        <dbReference type="ARBA" id="ARBA00023002"/>
    </source>
</evidence>
<evidence type="ECO:0000259" key="10">
    <source>
        <dbReference type="Pfam" id="PF07992"/>
    </source>
</evidence>
<feature type="domain" description="FAD/NAD(P)-binding" evidence="10">
    <location>
        <begin position="1"/>
        <end position="321"/>
    </location>
</feature>
<keyword evidence="9" id="KW-1133">Transmembrane helix</keyword>
<dbReference type="PRINTS" id="PR00368">
    <property type="entry name" value="FADPNR"/>
</dbReference>
<comment type="catalytic activity">
    <reaction evidence="8">
        <text>a quinone + NADH + H(+) = a quinol + NAD(+)</text>
        <dbReference type="Rhea" id="RHEA:46160"/>
        <dbReference type="ChEBI" id="CHEBI:15378"/>
        <dbReference type="ChEBI" id="CHEBI:24646"/>
        <dbReference type="ChEBI" id="CHEBI:57540"/>
        <dbReference type="ChEBI" id="CHEBI:57945"/>
        <dbReference type="ChEBI" id="CHEBI:132124"/>
        <dbReference type="EC" id="1.6.5.9"/>
    </reaction>
</comment>
<dbReference type="Pfam" id="PF22366">
    <property type="entry name" value="NDH2_C"/>
    <property type="match status" value="1"/>
</dbReference>
<dbReference type="PRINTS" id="PR00411">
    <property type="entry name" value="PNDRDTASEI"/>
</dbReference>
<keyword evidence="9" id="KW-0472">Membrane</keyword>
<keyword evidence="5" id="KW-0809">Transit peptide</keyword>
<evidence type="ECO:0000256" key="9">
    <source>
        <dbReference type="SAM" id="Phobius"/>
    </source>
</evidence>
<evidence type="ECO:0000256" key="8">
    <source>
        <dbReference type="ARBA" id="ARBA00047599"/>
    </source>
</evidence>
<proteinExistence type="inferred from homology"/>
<feature type="domain" description="External alternative NADH-ubiquinone oxidoreductase-like C-terminal" evidence="11">
    <location>
        <begin position="345"/>
        <end position="403"/>
    </location>
</feature>